<dbReference type="Gene3D" id="3.40.50.150">
    <property type="entry name" value="Vaccinia Virus protein VP39"/>
    <property type="match status" value="1"/>
</dbReference>
<dbReference type="PANTHER" id="PTHR24422:SF21">
    <property type="entry name" value="CHEMOTAXIS PROTEIN METHYLTRANSFERASE 1"/>
    <property type="match status" value="1"/>
</dbReference>
<comment type="caution">
    <text evidence="7">The sequence shown here is derived from an EMBL/GenBank/DDBJ whole genome shotgun (WGS) entry which is preliminary data.</text>
</comment>
<dbReference type="EC" id="2.1.1.80" evidence="2"/>
<dbReference type="SUPFAM" id="SSF53335">
    <property type="entry name" value="S-adenosyl-L-methionine-dependent methyltransferases"/>
    <property type="match status" value="1"/>
</dbReference>
<accession>A0A8J3AC59</accession>
<dbReference type="InterPro" id="IPR029063">
    <property type="entry name" value="SAM-dependent_MTases_sf"/>
</dbReference>
<evidence type="ECO:0000259" key="6">
    <source>
        <dbReference type="PROSITE" id="PS50123"/>
    </source>
</evidence>
<dbReference type="AlphaFoldDB" id="A0A8J3AC59"/>
<keyword evidence="4" id="KW-0808">Transferase</keyword>
<dbReference type="SMART" id="SM00138">
    <property type="entry name" value="MeTrc"/>
    <property type="match status" value="1"/>
</dbReference>
<dbReference type="OrthoDB" id="9816309at2"/>
<gene>
    <name evidence="7" type="primary">cheR1</name>
    <name evidence="7" type="ORF">GCM10011354_27560</name>
</gene>
<sequence length="279" mass="32075">MTTTDTTTLTASDLTYLRELVRQRSAIVIDESKSYLLESRLAPVARRNGLGSLTELVARLRTQRSGPLHDLVVDAMTTNETSFFRDLHPWTALEKVWIPELVQKRAAQRTLTFWNAACSSGQEPYSLAMMLRDRFPHIVDSWNIRIIATDLSAEMLGRSAAGRYTQLEVNRGLPAPLLVKHFRRDGQYWQIREQLRGMVEFRSLNLVSTWPFVPQVDVIFLRNVLIYFDLPTKQQILGKVREVLRPDGLLMLGTAETTLNVDDRFERITVDRATAYRPR</sequence>
<keyword evidence="3 7" id="KW-0489">Methyltransferase</keyword>
<dbReference type="CDD" id="cd02440">
    <property type="entry name" value="AdoMet_MTases"/>
    <property type="match status" value="1"/>
</dbReference>
<evidence type="ECO:0000256" key="3">
    <source>
        <dbReference type="ARBA" id="ARBA00022603"/>
    </source>
</evidence>
<dbReference type="Pfam" id="PF01739">
    <property type="entry name" value="CheR"/>
    <property type="match status" value="1"/>
</dbReference>
<comment type="catalytic activity">
    <reaction evidence="1">
        <text>L-glutamyl-[protein] + S-adenosyl-L-methionine = [protein]-L-glutamate 5-O-methyl ester + S-adenosyl-L-homocysteine</text>
        <dbReference type="Rhea" id="RHEA:24452"/>
        <dbReference type="Rhea" id="RHEA-COMP:10208"/>
        <dbReference type="Rhea" id="RHEA-COMP:10311"/>
        <dbReference type="ChEBI" id="CHEBI:29973"/>
        <dbReference type="ChEBI" id="CHEBI:57856"/>
        <dbReference type="ChEBI" id="CHEBI:59789"/>
        <dbReference type="ChEBI" id="CHEBI:82795"/>
        <dbReference type="EC" id="2.1.1.80"/>
    </reaction>
</comment>
<dbReference type="RefSeq" id="WP_130649023.1">
    <property type="nucleotide sequence ID" value="NZ_BMHA01000010.1"/>
</dbReference>
<evidence type="ECO:0000313" key="8">
    <source>
        <dbReference type="Proteomes" id="UP000650511"/>
    </source>
</evidence>
<protein>
    <recommendedName>
        <fullName evidence="2">protein-glutamate O-methyltransferase</fullName>
        <ecNumber evidence="2">2.1.1.80</ecNumber>
    </recommendedName>
</protein>
<reference evidence="7" key="1">
    <citation type="journal article" date="2014" name="Int. J. Syst. Evol. Microbiol.">
        <title>Complete genome sequence of Corynebacterium casei LMG S-19264T (=DSM 44701T), isolated from a smear-ripened cheese.</title>
        <authorList>
            <consortium name="US DOE Joint Genome Institute (JGI-PGF)"/>
            <person name="Walter F."/>
            <person name="Albersmeier A."/>
            <person name="Kalinowski J."/>
            <person name="Ruckert C."/>
        </authorList>
    </citation>
    <scope>NUCLEOTIDE SEQUENCE</scope>
    <source>
        <strain evidence="7">CGMCC 1.14988</strain>
    </source>
</reference>
<evidence type="ECO:0000256" key="5">
    <source>
        <dbReference type="ARBA" id="ARBA00022691"/>
    </source>
</evidence>
<evidence type="ECO:0000256" key="1">
    <source>
        <dbReference type="ARBA" id="ARBA00001541"/>
    </source>
</evidence>
<dbReference type="GO" id="GO:0032259">
    <property type="term" value="P:methylation"/>
    <property type="evidence" value="ECO:0007669"/>
    <property type="project" value="UniProtKB-KW"/>
</dbReference>
<keyword evidence="5" id="KW-0949">S-adenosyl-L-methionine</keyword>
<organism evidence="7 8">
    <name type="scientific">Egicoccus halophilus</name>
    <dbReference type="NCBI Taxonomy" id="1670830"/>
    <lineage>
        <taxon>Bacteria</taxon>
        <taxon>Bacillati</taxon>
        <taxon>Actinomycetota</taxon>
        <taxon>Nitriliruptoria</taxon>
        <taxon>Egicoccales</taxon>
        <taxon>Egicoccaceae</taxon>
        <taxon>Egicoccus</taxon>
    </lineage>
</organism>
<dbReference type="EMBL" id="BMHA01000010">
    <property type="protein sequence ID" value="GGI08130.1"/>
    <property type="molecule type" value="Genomic_DNA"/>
</dbReference>
<name>A0A8J3AC59_9ACTN</name>
<dbReference type="Gene3D" id="1.10.155.10">
    <property type="entry name" value="Chemotaxis receptor methyltransferase CheR, N-terminal domain"/>
    <property type="match status" value="1"/>
</dbReference>
<dbReference type="InterPro" id="IPR036804">
    <property type="entry name" value="CheR_N_sf"/>
</dbReference>
<dbReference type="InterPro" id="IPR050903">
    <property type="entry name" value="Bact_Chemotaxis_MeTrfase"/>
</dbReference>
<dbReference type="SUPFAM" id="SSF47757">
    <property type="entry name" value="Chemotaxis receptor methyltransferase CheR, N-terminal domain"/>
    <property type="match status" value="1"/>
</dbReference>
<keyword evidence="8" id="KW-1185">Reference proteome</keyword>
<dbReference type="Proteomes" id="UP000650511">
    <property type="component" value="Unassembled WGS sequence"/>
</dbReference>
<feature type="domain" description="CheR-type methyltransferase" evidence="6">
    <location>
        <begin position="2"/>
        <end position="279"/>
    </location>
</feature>
<dbReference type="InterPro" id="IPR022641">
    <property type="entry name" value="CheR_N"/>
</dbReference>
<reference evidence="7" key="2">
    <citation type="submission" date="2020-09" db="EMBL/GenBank/DDBJ databases">
        <authorList>
            <person name="Sun Q."/>
            <person name="Zhou Y."/>
        </authorList>
    </citation>
    <scope>NUCLEOTIDE SEQUENCE</scope>
    <source>
        <strain evidence="7">CGMCC 1.14988</strain>
    </source>
</reference>
<dbReference type="PROSITE" id="PS50123">
    <property type="entry name" value="CHER"/>
    <property type="match status" value="1"/>
</dbReference>
<dbReference type="InterPro" id="IPR022642">
    <property type="entry name" value="CheR_C"/>
</dbReference>
<evidence type="ECO:0000256" key="4">
    <source>
        <dbReference type="ARBA" id="ARBA00022679"/>
    </source>
</evidence>
<dbReference type="Pfam" id="PF03705">
    <property type="entry name" value="CheR_N"/>
    <property type="match status" value="1"/>
</dbReference>
<evidence type="ECO:0000256" key="2">
    <source>
        <dbReference type="ARBA" id="ARBA00012534"/>
    </source>
</evidence>
<proteinExistence type="predicted"/>
<dbReference type="InterPro" id="IPR000780">
    <property type="entry name" value="CheR_MeTrfase"/>
</dbReference>
<dbReference type="PRINTS" id="PR00996">
    <property type="entry name" value="CHERMTFRASE"/>
</dbReference>
<dbReference type="GO" id="GO:0008983">
    <property type="term" value="F:protein-glutamate O-methyltransferase activity"/>
    <property type="evidence" value="ECO:0007669"/>
    <property type="project" value="UniProtKB-EC"/>
</dbReference>
<dbReference type="PANTHER" id="PTHR24422">
    <property type="entry name" value="CHEMOTAXIS PROTEIN METHYLTRANSFERASE"/>
    <property type="match status" value="1"/>
</dbReference>
<evidence type="ECO:0000313" key="7">
    <source>
        <dbReference type="EMBL" id="GGI08130.1"/>
    </source>
</evidence>